<dbReference type="InterPro" id="IPR024260">
    <property type="entry name" value="Vac7"/>
</dbReference>
<dbReference type="Pfam" id="PF12751">
    <property type="entry name" value="Vac7"/>
    <property type="match status" value="1"/>
</dbReference>
<feature type="compositionally biased region" description="Pro residues" evidence="1">
    <location>
        <begin position="194"/>
        <end position="206"/>
    </location>
</feature>
<evidence type="ECO:0000313" key="3">
    <source>
        <dbReference type="Proteomes" id="UP001583186"/>
    </source>
</evidence>
<feature type="compositionally biased region" description="Polar residues" evidence="1">
    <location>
        <begin position="572"/>
        <end position="601"/>
    </location>
</feature>
<gene>
    <name evidence="2" type="primary">VAC7</name>
    <name evidence="2" type="ORF">Sste5346_007242</name>
</gene>
<dbReference type="EMBL" id="JAWCUI010000047">
    <property type="protein sequence ID" value="KAL1892087.1"/>
    <property type="molecule type" value="Genomic_DNA"/>
</dbReference>
<feature type="region of interest" description="Disordered" evidence="1">
    <location>
        <begin position="443"/>
        <end position="485"/>
    </location>
</feature>
<feature type="compositionally biased region" description="Polar residues" evidence="1">
    <location>
        <begin position="476"/>
        <end position="485"/>
    </location>
</feature>
<feature type="region of interest" description="Disordered" evidence="1">
    <location>
        <begin position="559"/>
        <end position="671"/>
    </location>
</feature>
<feature type="compositionally biased region" description="Polar residues" evidence="1">
    <location>
        <begin position="319"/>
        <end position="332"/>
    </location>
</feature>
<feature type="compositionally biased region" description="Low complexity" evidence="1">
    <location>
        <begin position="38"/>
        <end position="112"/>
    </location>
</feature>
<dbReference type="PANTHER" id="PTHR28258:SF1">
    <property type="entry name" value="VACUOLAR SEGREGATION PROTEIN 7"/>
    <property type="match status" value="1"/>
</dbReference>
<feature type="region of interest" description="Disordered" evidence="1">
    <location>
        <begin position="319"/>
        <end position="429"/>
    </location>
</feature>
<feature type="compositionally biased region" description="Polar residues" evidence="1">
    <location>
        <begin position="113"/>
        <end position="137"/>
    </location>
</feature>
<dbReference type="Proteomes" id="UP001583186">
    <property type="component" value="Unassembled WGS sequence"/>
</dbReference>
<feature type="compositionally biased region" description="Polar residues" evidence="1">
    <location>
        <begin position="291"/>
        <end position="300"/>
    </location>
</feature>
<keyword evidence="3" id="KW-1185">Reference proteome</keyword>
<dbReference type="PANTHER" id="PTHR28258">
    <property type="entry name" value="VACUOLAR SEGREGATION PROTEIN 7"/>
    <property type="match status" value="1"/>
</dbReference>
<feature type="compositionally biased region" description="Polar residues" evidence="1">
    <location>
        <begin position="209"/>
        <end position="222"/>
    </location>
</feature>
<feature type="region of interest" description="Disordered" evidence="1">
    <location>
        <begin position="907"/>
        <end position="927"/>
    </location>
</feature>
<protein>
    <submittedName>
        <fullName evidence="2">Vacuolar inheritance and morphology protein</fullName>
    </submittedName>
</protein>
<name>A0ABR3YW05_9PEZI</name>
<feature type="region of interest" description="Disordered" evidence="1">
    <location>
        <begin position="1"/>
        <end position="239"/>
    </location>
</feature>
<feature type="region of interest" description="Disordered" evidence="1">
    <location>
        <begin position="772"/>
        <end position="821"/>
    </location>
</feature>
<feature type="compositionally biased region" description="Low complexity" evidence="1">
    <location>
        <begin position="140"/>
        <end position="156"/>
    </location>
</feature>
<feature type="compositionally biased region" description="Low complexity" evidence="1">
    <location>
        <begin position="605"/>
        <end position="624"/>
    </location>
</feature>
<feature type="compositionally biased region" description="Low complexity" evidence="1">
    <location>
        <begin position="223"/>
        <end position="237"/>
    </location>
</feature>
<evidence type="ECO:0000313" key="2">
    <source>
        <dbReference type="EMBL" id="KAL1892087.1"/>
    </source>
</evidence>
<evidence type="ECO:0000256" key="1">
    <source>
        <dbReference type="SAM" id="MobiDB-lite"/>
    </source>
</evidence>
<sequence>MDRSSNTVNGAPANQAHSPHPTLARESSAASMRRLDLAQSTKQSTQASPAASAATSASASPFASREPSPARPSARSNSTMKVATAAASSATSSTLAQPSSSTSSSTLPKQSAQPSASATPTTRSRRNSGQETSPTRSRTSKPAAATQKAATLASSTIPTLLPTASDASTARASGPQKSEQPRDNPRWPVSPRLRSPPPVLNRPNLPPSATTSDIPSINLQRTSAASPSLDAAPAPSDSEAEDLYLQPGMRTPVRGVSGNVPTLETVQEASPLASSHAVDAAMEKLEVSSVASDAGTTTTMPEVAEVSPVRTIRARQLASQNYESGSENGSTKNSRRTAASGSAPPPLASRNSSTIKLAGKGKSGEASQPTMTVETETVTSIPNVALGPSAAQGSNGTLRTKPSSETIRPKKEKKKTTRKPTTVAPGTATSKADIFEAKVASAVDEANTSDSEETFVYDSNPADSRDRPHRFHHSRTPSATSLANNQNGMRSIHSILESAGPSTAVKKGMKFVNTFGSGSGNDTGIGVDDETKTATVRGVTPGSGRGTARLHHHVGASGSHIGRWGLNGPKNGHQSILDSESPFPVNSASRLKAAANSSTMRQAGGTTSPRPSSSSMRGNSAAFSQKRGFGNGTFGYDMDDTTPGQADDERTPLISSSIRGPGRGNRSRRHHMSLRSLEQQSYHHPAPSVLNRFASCLVLTVMLMLVISGAIGFMFATSQPLEDIDLVKISGVLASEQELMFDLMVRAHNPNVVVVTVDSADMEVFAKSPHAGTDSEWWRRPRDGTDDSTQTDDVHSVHNRNSTDLDILDNEPRDQPDSSPNFLLGKFTEFDNPLSFEGSFFHHGLSTSRSGVRIRRPGNGTDGGSERWERILDDEFDLIIKGVLRYSLPLSQRVRSALIEGRVTVKPNAADDPKHPSNGTATISETD</sequence>
<organism evidence="2 3">
    <name type="scientific">Sporothrix stenoceras</name>
    <dbReference type="NCBI Taxonomy" id="5173"/>
    <lineage>
        <taxon>Eukaryota</taxon>
        <taxon>Fungi</taxon>
        <taxon>Dikarya</taxon>
        <taxon>Ascomycota</taxon>
        <taxon>Pezizomycotina</taxon>
        <taxon>Sordariomycetes</taxon>
        <taxon>Sordariomycetidae</taxon>
        <taxon>Ophiostomatales</taxon>
        <taxon>Ophiostomataceae</taxon>
        <taxon>Sporothrix</taxon>
    </lineage>
</organism>
<accession>A0ABR3YW05</accession>
<feature type="region of interest" description="Disordered" evidence="1">
    <location>
        <begin position="291"/>
        <end position="310"/>
    </location>
</feature>
<feature type="compositionally biased region" description="Polar residues" evidence="1">
    <location>
        <begin position="917"/>
        <end position="927"/>
    </location>
</feature>
<feature type="compositionally biased region" description="Basic and acidic residues" evidence="1">
    <location>
        <begin position="776"/>
        <end position="785"/>
    </location>
</feature>
<proteinExistence type="predicted"/>
<reference evidence="2 3" key="1">
    <citation type="journal article" date="2024" name="IMA Fungus">
        <title>IMA Genome - F19 : A genome assembly and annotation guide to empower mycologists, including annotated draft genome sequences of Ceratocystis pirilliformis, Diaporthe australafricana, Fusarium ophioides, Paecilomyces lecythidis, and Sporothrix stenoceras.</title>
        <authorList>
            <person name="Aylward J."/>
            <person name="Wilson A.M."/>
            <person name="Visagie C.M."/>
            <person name="Spraker J."/>
            <person name="Barnes I."/>
            <person name="Buitendag C."/>
            <person name="Ceriani C."/>
            <person name="Del Mar Angel L."/>
            <person name="du Plessis D."/>
            <person name="Fuchs T."/>
            <person name="Gasser K."/>
            <person name="Kramer D."/>
            <person name="Li W."/>
            <person name="Munsamy K."/>
            <person name="Piso A."/>
            <person name="Price J.L."/>
            <person name="Sonnekus B."/>
            <person name="Thomas C."/>
            <person name="van der Nest A."/>
            <person name="van Dijk A."/>
            <person name="van Heerden A."/>
            <person name="van Vuuren N."/>
            <person name="Yilmaz N."/>
            <person name="Duong T.A."/>
            <person name="van der Merwe N.A."/>
            <person name="Wingfield M.J."/>
            <person name="Wingfield B.D."/>
        </authorList>
    </citation>
    <scope>NUCLEOTIDE SEQUENCE [LARGE SCALE GENOMIC DNA]</scope>
    <source>
        <strain evidence="2 3">CMW 5346</strain>
    </source>
</reference>
<feature type="compositionally biased region" description="Polar residues" evidence="1">
    <location>
        <begin position="365"/>
        <end position="382"/>
    </location>
</feature>
<feature type="compositionally biased region" description="Polar residues" evidence="1">
    <location>
        <begin position="391"/>
        <end position="404"/>
    </location>
</feature>
<comment type="caution">
    <text evidence="2">The sequence shown here is derived from an EMBL/GenBank/DDBJ whole genome shotgun (WGS) entry which is preliminary data.</text>
</comment>
<feature type="compositionally biased region" description="Polar residues" evidence="1">
    <location>
        <begin position="165"/>
        <end position="178"/>
    </location>
</feature>